<feature type="transmembrane region" description="Helical" evidence="17">
    <location>
        <begin position="56"/>
        <end position="73"/>
    </location>
</feature>
<evidence type="ECO:0000256" key="6">
    <source>
        <dbReference type="ARBA" id="ARBA00022679"/>
    </source>
</evidence>
<keyword evidence="7 17" id="KW-0812">Transmembrane</keyword>
<evidence type="ECO:0000256" key="8">
    <source>
        <dbReference type="ARBA" id="ARBA00022960"/>
    </source>
</evidence>
<dbReference type="GO" id="GO:0071555">
    <property type="term" value="P:cell wall organization"/>
    <property type="evidence" value="ECO:0007669"/>
    <property type="project" value="UniProtKB-KW"/>
</dbReference>
<keyword evidence="12" id="KW-0131">Cell cycle</keyword>
<keyword evidence="8" id="KW-0133">Cell shape</keyword>
<comment type="subcellular location">
    <subcellularLocation>
        <location evidence="1">Cell membrane</location>
        <topology evidence="1">Multi-pass membrane protein</topology>
    </subcellularLocation>
</comment>
<evidence type="ECO:0000256" key="10">
    <source>
        <dbReference type="ARBA" id="ARBA00022989"/>
    </source>
</evidence>
<keyword evidence="5" id="KW-0328">Glycosyltransferase</keyword>
<feature type="transmembrane region" description="Helical" evidence="17">
    <location>
        <begin position="150"/>
        <end position="167"/>
    </location>
</feature>
<evidence type="ECO:0000256" key="5">
    <source>
        <dbReference type="ARBA" id="ARBA00022676"/>
    </source>
</evidence>
<name>A0A382BLZ6_9ZZZZ</name>
<keyword evidence="13" id="KW-0961">Cell wall biogenesis/degradation</keyword>
<dbReference type="GO" id="GO:0051301">
    <property type="term" value="P:cell division"/>
    <property type="evidence" value="ECO:0007669"/>
    <property type="project" value="UniProtKB-KW"/>
</dbReference>
<evidence type="ECO:0000256" key="11">
    <source>
        <dbReference type="ARBA" id="ARBA00023136"/>
    </source>
</evidence>
<evidence type="ECO:0000256" key="12">
    <source>
        <dbReference type="ARBA" id="ARBA00023306"/>
    </source>
</evidence>
<sequence length="385" mass="42054">MVSDRRHINLFHGIDHLFVIVTVVLLIGGLVMLASASMPIAVKNLGDPYGYVYKQIFSIGLGLSAGFITFLIPSRVWEKFGILLPILAIVLLTIVFIPDVGVTANGATRWIKIGPLPNIQVVDPARLLLLIYISGYCYRQQEALTSDFMSFVKPMIFIIPACLLLLGQPDFGSTVIILSVTAGLFFIAGFKIRYFIALIIILGLAFAFLIYIEPYRMSRLAGFLEPWKDSLGDGYQLTNSLIAIGSGGIFGVGLGESIQKLSYLPEAHTDFIFAIIAEELGLMGTVLILSLYGLLISRIFVIGFKAIRSKLMFQGYLCISIGIWLSLQVIINLGVNMGLLPTKGLTLPLISYGSSSIAITLITLAMVLRIGCENPQPKKNLRTNG</sequence>
<dbReference type="InterPro" id="IPR001182">
    <property type="entry name" value="FtsW/RodA"/>
</dbReference>
<evidence type="ECO:0000256" key="17">
    <source>
        <dbReference type="SAM" id="Phobius"/>
    </source>
</evidence>
<evidence type="ECO:0000256" key="14">
    <source>
        <dbReference type="ARBA" id="ARBA00032370"/>
    </source>
</evidence>
<organism evidence="18">
    <name type="scientific">marine metagenome</name>
    <dbReference type="NCBI Taxonomy" id="408172"/>
    <lineage>
        <taxon>unclassified sequences</taxon>
        <taxon>metagenomes</taxon>
        <taxon>ecological metagenomes</taxon>
    </lineage>
</organism>
<evidence type="ECO:0000256" key="9">
    <source>
        <dbReference type="ARBA" id="ARBA00022984"/>
    </source>
</evidence>
<keyword evidence="3" id="KW-1003">Cell membrane</keyword>
<keyword evidence="6" id="KW-0808">Transferase</keyword>
<evidence type="ECO:0000256" key="3">
    <source>
        <dbReference type="ARBA" id="ARBA00022475"/>
    </source>
</evidence>
<proteinExistence type="inferred from homology"/>
<dbReference type="PANTHER" id="PTHR30474:SF2">
    <property type="entry name" value="PEPTIDOGLYCAN GLYCOSYLTRANSFERASE FTSW-RELATED"/>
    <property type="match status" value="1"/>
</dbReference>
<feature type="transmembrane region" description="Helical" evidence="17">
    <location>
        <begin position="271"/>
        <end position="295"/>
    </location>
</feature>
<accession>A0A382BLZ6</accession>
<evidence type="ECO:0000256" key="4">
    <source>
        <dbReference type="ARBA" id="ARBA00022618"/>
    </source>
</evidence>
<evidence type="ECO:0000256" key="13">
    <source>
        <dbReference type="ARBA" id="ARBA00023316"/>
    </source>
</evidence>
<comment type="catalytic activity">
    <reaction evidence="16">
        <text>[GlcNAc-(1-&gt;4)-Mur2Ac(oyl-L-Ala-gamma-D-Glu-L-Lys-D-Ala-D-Ala)](n)-di-trans,octa-cis-undecaprenyl diphosphate + beta-D-GlcNAc-(1-&gt;4)-Mur2Ac(oyl-L-Ala-gamma-D-Glu-L-Lys-D-Ala-D-Ala)-di-trans,octa-cis-undecaprenyl diphosphate = [GlcNAc-(1-&gt;4)-Mur2Ac(oyl-L-Ala-gamma-D-Glu-L-Lys-D-Ala-D-Ala)](n+1)-di-trans,octa-cis-undecaprenyl diphosphate + di-trans,octa-cis-undecaprenyl diphosphate + H(+)</text>
        <dbReference type="Rhea" id="RHEA:23708"/>
        <dbReference type="Rhea" id="RHEA-COMP:9602"/>
        <dbReference type="Rhea" id="RHEA-COMP:9603"/>
        <dbReference type="ChEBI" id="CHEBI:15378"/>
        <dbReference type="ChEBI" id="CHEBI:58405"/>
        <dbReference type="ChEBI" id="CHEBI:60033"/>
        <dbReference type="ChEBI" id="CHEBI:78435"/>
        <dbReference type="EC" id="2.4.99.28"/>
    </reaction>
</comment>
<comment type="pathway">
    <text evidence="2">Cell wall biogenesis; peptidoglycan biosynthesis.</text>
</comment>
<dbReference type="GO" id="GO:0008955">
    <property type="term" value="F:peptidoglycan glycosyltransferase activity"/>
    <property type="evidence" value="ECO:0007669"/>
    <property type="project" value="UniProtKB-EC"/>
</dbReference>
<evidence type="ECO:0000256" key="7">
    <source>
        <dbReference type="ARBA" id="ARBA00022692"/>
    </source>
</evidence>
<feature type="transmembrane region" description="Helical" evidence="17">
    <location>
        <begin position="316"/>
        <end position="337"/>
    </location>
</feature>
<evidence type="ECO:0000256" key="15">
    <source>
        <dbReference type="ARBA" id="ARBA00044770"/>
    </source>
</evidence>
<dbReference type="GO" id="GO:0009252">
    <property type="term" value="P:peptidoglycan biosynthetic process"/>
    <property type="evidence" value="ECO:0007669"/>
    <property type="project" value="UniProtKB-KW"/>
</dbReference>
<dbReference type="EC" id="2.4.99.28" evidence="15"/>
<dbReference type="GO" id="GO:0008360">
    <property type="term" value="P:regulation of cell shape"/>
    <property type="evidence" value="ECO:0007669"/>
    <property type="project" value="UniProtKB-KW"/>
</dbReference>
<protein>
    <recommendedName>
        <fullName evidence="15">peptidoglycan glycosyltransferase</fullName>
        <ecNumber evidence="15">2.4.99.28</ecNumber>
    </recommendedName>
    <alternativeName>
        <fullName evidence="14">Peptidoglycan polymerase</fullName>
    </alternativeName>
</protein>
<evidence type="ECO:0000313" key="18">
    <source>
        <dbReference type="EMBL" id="SVB14848.1"/>
    </source>
</evidence>
<dbReference type="GO" id="GO:0015648">
    <property type="term" value="F:lipid-linked peptidoglycan transporter activity"/>
    <property type="evidence" value="ECO:0007669"/>
    <property type="project" value="TreeGrafter"/>
</dbReference>
<dbReference type="AlphaFoldDB" id="A0A382BLZ6"/>
<keyword evidence="4" id="KW-0132">Cell division</keyword>
<evidence type="ECO:0000256" key="2">
    <source>
        <dbReference type="ARBA" id="ARBA00004752"/>
    </source>
</evidence>
<evidence type="ECO:0000256" key="1">
    <source>
        <dbReference type="ARBA" id="ARBA00004651"/>
    </source>
</evidence>
<keyword evidence="9" id="KW-0573">Peptidoglycan synthesis</keyword>
<keyword evidence="11 17" id="KW-0472">Membrane</keyword>
<keyword evidence="10 17" id="KW-1133">Transmembrane helix</keyword>
<feature type="transmembrane region" description="Helical" evidence="17">
    <location>
        <begin position="80"/>
        <end position="98"/>
    </location>
</feature>
<dbReference type="Pfam" id="PF01098">
    <property type="entry name" value="FTSW_RODA_SPOVE"/>
    <property type="match status" value="1"/>
</dbReference>
<gene>
    <name evidence="18" type="ORF">METZ01_LOCUS167702</name>
</gene>
<dbReference type="NCBIfam" id="TIGR02614">
    <property type="entry name" value="ftsW"/>
    <property type="match status" value="1"/>
</dbReference>
<feature type="transmembrane region" description="Helical" evidence="17">
    <location>
        <begin position="349"/>
        <end position="372"/>
    </location>
</feature>
<dbReference type="GO" id="GO:0032153">
    <property type="term" value="C:cell division site"/>
    <property type="evidence" value="ECO:0007669"/>
    <property type="project" value="TreeGrafter"/>
</dbReference>
<feature type="transmembrane region" description="Helical" evidence="17">
    <location>
        <begin position="16"/>
        <end position="36"/>
    </location>
</feature>
<dbReference type="GO" id="GO:0005886">
    <property type="term" value="C:plasma membrane"/>
    <property type="evidence" value="ECO:0007669"/>
    <property type="project" value="UniProtKB-SubCell"/>
</dbReference>
<dbReference type="PANTHER" id="PTHR30474">
    <property type="entry name" value="CELL CYCLE PROTEIN"/>
    <property type="match status" value="1"/>
</dbReference>
<feature type="transmembrane region" description="Helical" evidence="17">
    <location>
        <begin position="173"/>
        <end position="190"/>
    </location>
</feature>
<reference evidence="18" key="1">
    <citation type="submission" date="2018-05" db="EMBL/GenBank/DDBJ databases">
        <authorList>
            <person name="Lanie J.A."/>
            <person name="Ng W.-L."/>
            <person name="Kazmierczak K.M."/>
            <person name="Andrzejewski T.M."/>
            <person name="Davidsen T.M."/>
            <person name="Wayne K.J."/>
            <person name="Tettelin H."/>
            <person name="Glass J.I."/>
            <person name="Rusch D."/>
            <person name="Podicherti R."/>
            <person name="Tsui H.-C.T."/>
            <person name="Winkler M.E."/>
        </authorList>
    </citation>
    <scope>NUCLEOTIDE SEQUENCE</scope>
</reference>
<dbReference type="InterPro" id="IPR013437">
    <property type="entry name" value="FtsW"/>
</dbReference>
<evidence type="ECO:0000256" key="16">
    <source>
        <dbReference type="ARBA" id="ARBA00049902"/>
    </source>
</evidence>
<feature type="transmembrane region" description="Helical" evidence="17">
    <location>
        <begin position="195"/>
        <end position="212"/>
    </location>
</feature>
<dbReference type="HAMAP" id="MF_00913">
    <property type="entry name" value="PGT_FtsW_proteobact"/>
    <property type="match status" value="1"/>
</dbReference>
<dbReference type="EMBL" id="UINC01030440">
    <property type="protein sequence ID" value="SVB14848.1"/>
    <property type="molecule type" value="Genomic_DNA"/>
</dbReference>